<comment type="similarity">
    <text evidence="2 13">Belongs to the small GTPase superfamily. Arf family.</text>
</comment>
<dbReference type="NCBIfam" id="TIGR00231">
    <property type="entry name" value="small_GTP"/>
    <property type="match status" value="1"/>
</dbReference>
<reference evidence="14" key="2">
    <citation type="submission" date="2020-02" db="EMBL/GenBank/DDBJ databases">
        <title>Esox lucius (northern pike) genome, fEsoLuc1, primary haplotype.</title>
        <authorList>
            <person name="Myers G."/>
            <person name="Karagic N."/>
            <person name="Meyer A."/>
            <person name="Pippel M."/>
            <person name="Reichard M."/>
            <person name="Winkler S."/>
            <person name="Tracey A."/>
            <person name="Sims Y."/>
            <person name="Howe K."/>
            <person name="Rhie A."/>
            <person name="Formenti G."/>
            <person name="Durbin R."/>
            <person name="Fedrigo O."/>
            <person name="Jarvis E.D."/>
        </authorList>
    </citation>
    <scope>NUCLEOTIDE SEQUENCE [LARGE SCALE GENOMIC DNA]</scope>
</reference>
<dbReference type="GO" id="GO:0005525">
    <property type="term" value="F:GTP binding"/>
    <property type="evidence" value="ECO:0007669"/>
    <property type="project" value="UniProtKB-UniRule"/>
</dbReference>
<dbReference type="GO" id="GO:0003924">
    <property type="term" value="F:GTPase activity"/>
    <property type="evidence" value="ECO:0007669"/>
    <property type="project" value="UniProtKB-UniRule"/>
</dbReference>
<evidence type="ECO:0000256" key="7">
    <source>
        <dbReference type="ARBA" id="ARBA00022927"/>
    </source>
</evidence>
<dbReference type="GO" id="GO:0016192">
    <property type="term" value="P:vesicle-mediated transport"/>
    <property type="evidence" value="ECO:0007669"/>
    <property type="project" value="UniProtKB-UniRule"/>
</dbReference>
<dbReference type="OMA" id="DWLCNEL"/>
<organism evidence="14 15">
    <name type="scientific">Esox lucius</name>
    <name type="common">Northern pike</name>
    <dbReference type="NCBI Taxonomy" id="8010"/>
    <lineage>
        <taxon>Eukaryota</taxon>
        <taxon>Metazoa</taxon>
        <taxon>Chordata</taxon>
        <taxon>Craniata</taxon>
        <taxon>Vertebrata</taxon>
        <taxon>Euteleostomi</taxon>
        <taxon>Actinopterygii</taxon>
        <taxon>Neopterygii</taxon>
        <taxon>Teleostei</taxon>
        <taxon>Protacanthopterygii</taxon>
        <taxon>Esociformes</taxon>
        <taxon>Esocidae</taxon>
        <taxon>Esox</taxon>
    </lineage>
</organism>
<evidence type="ECO:0000256" key="10">
    <source>
        <dbReference type="ARBA" id="ARBA00023288"/>
    </source>
</evidence>
<keyword evidence="7 13" id="KW-0653">Protein transport</keyword>
<feature type="binding site" evidence="11">
    <location>
        <begin position="24"/>
        <end position="31"/>
    </location>
    <ligand>
        <name>GTP</name>
        <dbReference type="ChEBI" id="CHEBI:37565"/>
    </ligand>
</feature>
<dbReference type="SUPFAM" id="SSF52540">
    <property type="entry name" value="P-loop containing nucleoside triphosphate hydrolases"/>
    <property type="match status" value="1"/>
</dbReference>
<evidence type="ECO:0000256" key="2">
    <source>
        <dbReference type="ARBA" id="ARBA00010290"/>
    </source>
</evidence>
<proteinExistence type="inferred from homology"/>
<dbReference type="Proteomes" id="UP000265140">
    <property type="component" value="Chromosome 23"/>
</dbReference>
<accession>A0A6Q2YYR4</accession>
<evidence type="ECO:0000256" key="11">
    <source>
        <dbReference type="PIRSR" id="PIRSR606689-1"/>
    </source>
</evidence>
<evidence type="ECO:0000256" key="1">
    <source>
        <dbReference type="ARBA" id="ARBA00004555"/>
    </source>
</evidence>
<dbReference type="InterPro" id="IPR027417">
    <property type="entry name" value="P-loop_NTPase"/>
</dbReference>
<keyword evidence="5 11" id="KW-0547">Nucleotide-binding</keyword>
<protein>
    <recommendedName>
        <fullName evidence="13">ADP-ribosylation factor</fullName>
    </recommendedName>
</protein>
<dbReference type="CDD" id="cd04150">
    <property type="entry name" value="Arf1_5_like"/>
    <property type="match status" value="1"/>
</dbReference>
<reference evidence="15" key="1">
    <citation type="journal article" date="2014" name="PLoS ONE">
        <title>The genome and linkage map of the northern pike (Esox lucius): conserved synteny revealed between the salmonid sister group and the Neoteleostei.</title>
        <authorList>
            <person name="Rondeau E.B."/>
            <person name="Minkley D.R."/>
            <person name="Leong J.S."/>
            <person name="Messmer A.M."/>
            <person name="Jantzen J.R."/>
            <person name="von Schalburg K.R."/>
            <person name="Lemon C."/>
            <person name="Bird N.H."/>
            <person name="Koop B.F."/>
        </authorList>
    </citation>
    <scope>NUCLEOTIDE SEQUENCE</scope>
</reference>
<dbReference type="OrthoDB" id="2011769at2759"/>
<dbReference type="Ensembl" id="ENSELUT00000076264.2">
    <property type="protein sequence ID" value="ENSELUP00000070627.2"/>
    <property type="gene ID" value="ENSELUG00000012409.3"/>
</dbReference>
<evidence type="ECO:0000256" key="13">
    <source>
        <dbReference type="RuleBase" id="RU369003"/>
    </source>
</evidence>
<gene>
    <name evidence="14" type="primary">ARF5</name>
</gene>
<evidence type="ECO:0000256" key="9">
    <source>
        <dbReference type="ARBA" id="ARBA00023134"/>
    </source>
</evidence>
<evidence type="ECO:0000256" key="6">
    <source>
        <dbReference type="ARBA" id="ARBA00022892"/>
    </source>
</evidence>
<dbReference type="Pfam" id="PF00025">
    <property type="entry name" value="Arf"/>
    <property type="match status" value="1"/>
</dbReference>
<keyword evidence="9 11" id="KW-0342">GTP-binding</keyword>
<keyword evidence="12" id="KW-0460">Magnesium</keyword>
<dbReference type="PRINTS" id="PR00449">
    <property type="entry name" value="RASTRNSFRMNG"/>
</dbReference>
<dbReference type="GO" id="GO:0046872">
    <property type="term" value="F:metal ion binding"/>
    <property type="evidence" value="ECO:0007669"/>
    <property type="project" value="UniProtKB-KW"/>
</dbReference>
<feature type="binding site" evidence="12">
    <location>
        <position position="48"/>
    </location>
    <ligand>
        <name>Mg(2+)</name>
        <dbReference type="ChEBI" id="CHEBI:18420"/>
    </ligand>
</feature>
<feature type="binding site" evidence="11">
    <location>
        <position position="80"/>
    </location>
    <ligand>
        <name>GTP</name>
        <dbReference type="ChEBI" id="CHEBI:37565"/>
    </ligand>
</feature>
<keyword evidence="8 13" id="KW-0333">Golgi apparatus</keyword>
<dbReference type="FunCoup" id="A0A6Q2YYR4">
    <property type="interactions" value="1131"/>
</dbReference>
<reference evidence="14" key="4">
    <citation type="submission" date="2025-09" db="UniProtKB">
        <authorList>
            <consortium name="Ensembl"/>
        </authorList>
    </citation>
    <scope>IDENTIFICATION</scope>
</reference>
<evidence type="ECO:0000256" key="5">
    <source>
        <dbReference type="ARBA" id="ARBA00022741"/>
    </source>
</evidence>
<keyword evidence="12" id="KW-0479">Metal-binding</keyword>
<comment type="subcellular location">
    <subcellularLocation>
        <location evidence="1 13">Golgi apparatus</location>
    </subcellularLocation>
</comment>
<dbReference type="Gene3D" id="3.40.50.300">
    <property type="entry name" value="P-loop containing nucleotide triphosphate hydrolases"/>
    <property type="match status" value="1"/>
</dbReference>
<evidence type="ECO:0000256" key="8">
    <source>
        <dbReference type="ARBA" id="ARBA00023034"/>
    </source>
</evidence>
<dbReference type="Bgee" id="ENSELUG00000012409">
    <property type="expression patterns" value="Expressed in nose and 14 other cell types or tissues"/>
</dbReference>
<dbReference type="GO" id="GO:0005794">
    <property type="term" value="C:Golgi apparatus"/>
    <property type="evidence" value="ECO:0007669"/>
    <property type="project" value="UniProtKB-SubCell"/>
</dbReference>
<comment type="function">
    <text evidence="13">GTP-binding protein involved in protein trafficking; modulates vesicle budding and uncoating within the Golgi apparatus.</text>
</comment>
<keyword evidence="15" id="KW-1185">Reference proteome</keyword>
<evidence type="ECO:0000313" key="15">
    <source>
        <dbReference type="Proteomes" id="UP000265140"/>
    </source>
</evidence>
<name>A0A6Q2YYR4_ESOLU</name>
<dbReference type="PANTHER" id="PTHR11711">
    <property type="entry name" value="ADP RIBOSYLATION FACTOR-RELATED"/>
    <property type="match status" value="1"/>
</dbReference>
<sequence length="190" mass="21431">MGLTISSLFSRLFGKKQMRILMVGLDAAGKTTILYKLKLGEIVTTIPTIGKNALTREICGFNVETVEYKNICFTVWDVGGQDKIRPLWRHYFQNTQGLIFVVDSNDRERVAESAEELSKMLQEDELREAVLLVFANKQDLPNAMAVSDLTDKLGLQSLRSRVWHVQATCATQGTGLYEGLDWLSNELSKR</sequence>
<dbReference type="InterPro" id="IPR045872">
    <property type="entry name" value="Arf1-5-like"/>
</dbReference>
<feature type="binding site" evidence="12">
    <location>
        <position position="31"/>
    </location>
    <ligand>
        <name>Mg(2+)</name>
        <dbReference type="ChEBI" id="CHEBI:18420"/>
    </ligand>
</feature>
<dbReference type="AlphaFoldDB" id="A0A6Q2YYR4"/>
<evidence type="ECO:0000313" key="14">
    <source>
        <dbReference type="Ensembl" id="ENSELUP00000070627.2"/>
    </source>
</evidence>
<evidence type="ECO:0000256" key="12">
    <source>
        <dbReference type="PIRSR" id="PIRSR606689-2"/>
    </source>
</evidence>
<feature type="binding site" evidence="11">
    <location>
        <begin position="136"/>
        <end position="139"/>
    </location>
    <ligand>
        <name>GTP</name>
        <dbReference type="ChEBI" id="CHEBI:37565"/>
    </ligand>
</feature>
<dbReference type="SMART" id="SM00177">
    <property type="entry name" value="ARF"/>
    <property type="match status" value="1"/>
</dbReference>
<keyword evidence="6 13" id="KW-0931">ER-Golgi transport</keyword>
<dbReference type="InParanoid" id="A0A6Q2YYR4"/>
<dbReference type="InterPro" id="IPR005225">
    <property type="entry name" value="Small_GTP-bd"/>
</dbReference>
<keyword evidence="3 13" id="KW-0813">Transport</keyword>
<reference evidence="14" key="3">
    <citation type="submission" date="2025-08" db="UniProtKB">
        <authorList>
            <consortium name="Ensembl"/>
        </authorList>
    </citation>
    <scope>IDENTIFICATION</scope>
</reference>
<keyword evidence="10 13" id="KW-0449">Lipoprotein</keyword>
<dbReference type="InterPro" id="IPR024156">
    <property type="entry name" value="Small_GTPase_ARF"/>
</dbReference>
<dbReference type="GeneTree" id="ENSGT00940000156878"/>
<dbReference type="InterPro" id="IPR006689">
    <property type="entry name" value="Small_GTPase_ARF/SAR"/>
</dbReference>
<dbReference type="GO" id="GO:0015031">
    <property type="term" value="P:protein transport"/>
    <property type="evidence" value="ECO:0007669"/>
    <property type="project" value="UniProtKB-KW"/>
</dbReference>
<dbReference type="FunFam" id="3.40.50.300:FF:000024">
    <property type="entry name" value="ADP-ribosylation factor 1"/>
    <property type="match status" value="1"/>
</dbReference>
<evidence type="ECO:0000256" key="3">
    <source>
        <dbReference type="ARBA" id="ARBA00022448"/>
    </source>
</evidence>
<dbReference type="SMART" id="SM00178">
    <property type="entry name" value="SAR"/>
    <property type="match status" value="1"/>
</dbReference>
<keyword evidence="4 13" id="KW-0519">Myristate</keyword>
<dbReference type="PROSITE" id="PS51417">
    <property type="entry name" value="ARF"/>
    <property type="match status" value="1"/>
</dbReference>
<evidence type="ECO:0000256" key="4">
    <source>
        <dbReference type="ARBA" id="ARBA00022707"/>
    </source>
</evidence>